<dbReference type="EMBL" id="JH711580">
    <property type="protein sequence ID" value="EIW80087.1"/>
    <property type="molecule type" value="Genomic_DNA"/>
</dbReference>
<name>A0A5M3MM32_CONPW</name>
<sequence>MPLPTASREGDPVLLQTAVRATRRDVTFWHPGWPLMRLDYWEYIAKGVPSKDHGEWGDVYVDLSDNLLYAKLLRGWTPWPGVTSSQGASHGRMVSWSQLKKKWLIRNPTSVNECLPDHSEDIKYLWCTREGIHWWTRTEIEDDMDKDHDFPPDAKLRTNGRWIVRDFVKSTLQQPASSTKANASQSAGAGLKRTRDDDSRGSTSSGGKAGDQPGAASKSDTSTSANKKQRVEDTSAVNSGSLTSSKGAAKPAKKTTSGLRAAKTRKP</sequence>
<dbReference type="KEGG" id="cput:CONPUDRAFT_166679"/>
<keyword evidence="3" id="KW-1185">Reference proteome</keyword>
<gene>
    <name evidence="2" type="ORF">CONPUDRAFT_166679</name>
</gene>
<evidence type="ECO:0000256" key="1">
    <source>
        <dbReference type="SAM" id="MobiDB-lite"/>
    </source>
</evidence>
<reference evidence="3" key="1">
    <citation type="journal article" date="2012" name="Science">
        <title>The Paleozoic origin of enzymatic lignin decomposition reconstructed from 31 fungal genomes.</title>
        <authorList>
            <person name="Floudas D."/>
            <person name="Binder M."/>
            <person name="Riley R."/>
            <person name="Barry K."/>
            <person name="Blanchette R.A."/>
            <person name="Henrissat B."/>
            <person name="Martinez A.T."/>
            <person name="Otillar R."/>
            <person name="Spatafora J.W."/>
            <person name="Yadav J.S."/>
            <person name="Aerts A."/>
            <person name="Benoit I."/>
            <person name="Boyd A."/>
            <person name="Carlson A."/>
            <person name="Copeland A."/>
            <person name="Coutinho P.M."/>
            <person name="de Vries R.P."/>
            <person name="Ferreira P."/>
            <person name="Findley K."/>
            <person name="Foster B."/>
            <person name="Gaskell J."/>
            <person name="Glotzer D."/>
            <person name="Gorecki P."/>
            <person name="Heitman J."/>
            <person name="Hesse C."/>
            <person name="Hori C."/>
            <person name="Igarashi K."/>
            <person name="Jurgens J.A."/>
            <person name="Kallen N."/>
            <person name="Kersten P."/>
            <person name="Kohler A."/>
            <person name="Kuees U."/>
            <person name="Kumar T.K.A."/>
            <person name="Kuo A."/>
            <person name="LaButti K."/>
            <person name="Larrondo L.F."/>
            <person name="Lindquist E."/>
            <person name="Ling A."/>
            <person name="Lombard V."/>
            <person name="Lucas S."/>
            <person name="Lundell T."/>
            <person name="Martin R."/>
            <person name="McLaughlin D.J."/>
            <person name="Morgenstern I."/>
            <person name="Morin E."/>
            <person name="Murat C."/>
            <person name="Nagy L.G."/>
            <person name="Nolan M."/>
            <person name="Ohm R.A."/>
            <person name="Patyshakuliyeva A."/>
            <person name="Rokas A."/>
            <person name="Ruiz-Duenas F.J."/>
            <person name="Sabat G."/>
            <person name="Salamov A."/>
            <person name="Samejima M."/>
            <person name="Schmutz J."/>
            <person name="Slot J.C."/>
            <person name="St John F."/>
            <person name="Stenlid J."/>
            <person name="Sun H."/>
            <person name="Sun S."/>
            <person name="Syed K."/>
            <person name="Tsang A."/>
            <person name="Wiebenga A."/>
            <person name="Young D."/>
            <person name="Pisabarro A."/>
            <person name="Eastwood D.C."/>
            <person name="Martin F."/>
            <person name="Cullen D."/>
            <person name="Grigoriev I.V."/>
            <person name="Hibbett D.S."/>
        </authorList>
    </citation>
    <scope>NUCLEOTIDE SEQUENCE [LARGE SCALE GENOMIC DNA]</scope>
    <source>
        <strain evidence="3">RWD-64-598 SS2</strain>
    </source>
</reference>
<evidence type="ECO:0000313" key="2">
    <source>
        <dbReference type="EMBL" id="EIW80087.1"/>
    </source>
</evidence>
<proteinExistence type="predicted"/>
<dbReference type="AlphaFoldDB" id="A0A5M3MM32"/>
<feature type="compositionally biased region" description="Polar residues" evidence="1">
    <location>
        <begin position="235"/>
        <end position="246"/>
    </location>
</feature>
<accession>A0A5M3MM32</accession>
<feature type="compositionally biased region" description="Polar residues" evidence="1">
    <location>
        <begin position="173"/>
        <end position="187"/>
    </location>
</feature>
<protein>
    <submittedName>
        <fullName evidence="2">Uncharacterized protein</fullName>
    </submittedName>
</protein>
<feature type="region of interest" description="Disordered" evidence="1">
    <location>
        <begin position="173"/>
        <end position="267"/>
    </location>
</feature>
<dbReference type="GeneID" id="19205611"/>
<dbReference type="RefSeq" id="XP_007770366.1">
    <property type="nucleotide sequence ID" value="XM_007772176.1"/>
</dbReference>
<organism evidence="2 3">
    <name type="scientific">Coniophora puteana (strain RWD-64-598)</name>
    <name type="common">Brown rot fungus</name>
    <dbReference type="NCBI Taxonomy" id="741705"/>
    <lineage>
        <taxon>Eukaryota</taxon>
        <taxon>Fungi</taxon>
        <taxon>Dikarya</taxon>
        <taxon>Basidiomycota</taxon>
        <taxon>Agaricomycotina</taxon>
        <taxon>Agaricomycetes</taxon>
        <taxon>Agaricomycetidae</taxon>
        <taxon>Boletales</taxon>
        <taxon>Coniophorineae</taxon>
        <taxon>Coniophoraceae</taxon>
        <taxon>Coniophora</taxon>
    </lineage>
</organism>
<evidence type="ECO:0000313" key="3">
    <source>
        <dbReference type="Proteomes" id="UP000053558"/>
    </source>
</evidence>
<comment type="caution">
    <text evidence="2">The sequence shown here is derived from an EMBL/GenBank/DDBJ whole genome shotgun (WGS) entry which is preliminary data.</text>
</comment>
<dbReference type="Proteomes" id="UP000053558">
    <property type="component" value="Unassembled WGS sequence"/>
</dbReference>